<dbReference type="Proteomes" id="UP001314170">
    <property type="component" value="Unassembled WGS sequence"/>
</dbReference>
<proteinExistence type="predicted"/>
<evidence type="ECO:0000313" key="2">
    <source>
        <dbReference type="Proteomes" id="UP001314170"/>
    </source>
</evidence>
<sequence>MDSQRSDPVKIEYVQDIQLTQAGTRDTMSSLSGSLVSSSHNVSIGISKHNISNGVDENDLQQWATIERLPTFERITTALLDEVDDGTTGNKQAGAKGKRIVNVAKLGAQDRHMFIEKLIKHIENDNLR</sequence>
<name>A0AAV1QYP3_9ROSI</name>
<protein>
    <submittedName>
        <fullName evidence="1">Uncharacterized protein</fullName>
    </submittedName>
</protein>
<evidence type="ECO:0000313" key="1">
    <source>
        <dbReference type="EMBL" id="CAK7326243.1"/>
    </source>
</evidence>
<dbReference type="EMBL" id="CAWUPB010000851">
    <property type="protein sequence ID" value="CAK7326243.1"/>
    <property type="molecule type" value="Genomic_DNA"/>
</dbReference>
<organism evidence="1 2">
    <name type="scientific">Dovyalis caffra</name>
    <dbReference type="NCBI Taxonomy" id="77055"/>
    <lineage>
        <taxon>Eukaryota</taxon>
        <taxon>Viridiplantae</taxon>
        <taxon>Streptophyta</taxon>
        <taxon>Embryophyta</taxon>
        <taxon>Tracheophyta</taxon>
        <taxon>Spermatophyta</taxon>
        <taxon>Magnoliopsida</taxon>
        <taxon>eudicotyledons</taxon>
        <taxon>Gunneridae</taxon>
        <taxon>Pentapetalae</taxon>
        <taxon>rosids</taxon>
        <taxon>fabids</taxon>
        <taxon>Malpighiales</taxon>
        <taxon>Salicaceae</taxon>
        <taxon>Flacourtieae</taxon>
        <taxon>Dovyalis</taxon>
    </lineage>
</organism>
<keyword evidence="2" id="KW-1185">Reference proteome</keyword>
<gene>
    <name evidence="1" type="ORF">DCAF_LOCUS3942</name>
</gene>
<dbReference type="AlphaFoldDB" id="A0AAV1QYP3"/>
<reference evidence="1 2" key="1">
    <citation type="submission" date="2024-01" db="EMBL/GenBank/DDBJ databases">
        <authorList>
            <person name="Waweru B."/>
        </authorList>
    </citation>
    <scope>NUCLEOTIDE SEQUENCE [LARGE SCALE GENOMIC DNA]</scope>
</reference>
<comment type="caution">
    <text evidence="1">The sequence shown here is derived from an EMBL/GenBank/DDBJ whole genome shotgun (WGS) entry which is preliminary data.</text>
</comment>
<accession>A0AAV1QYP3</accession>